<proteinExistence type="predicted"/>
<reference evidence="1 2" key="1">
    <citation type="submission" date="2021-03" db="EMBL/GenBank/DDBJ databases">
        <authorList>
            <person name="Gilmore M.S."/>
            <person name="Schwartzman J."/>
            <person name="Van Tyne D."/>
            <person name="Martin M."/>
            <person name="Earl A.M."/>
            <person name="Manson A.L."/>
            <person name="Straub T."/>
            <person name="Salamzade R."/>
            <person name="Saavedra J."/>
            <person name="Lebreton F."/>
            <person name="Prichula J."/>
            <person name="Schaufler K."/>
            <person name="Gaca A."/>
            <person name="Sgardioli B."/>
            <person name="Wagenaar J."/>
            <person name="Strong T."/>
        </authorList>
    </citation>
    <scope>NUCLEOTIDE SEQUENCE [LARGE SCALE GENOMIC DNA]</scope>
    <source>
        <strain evidence="1 2">DIV1094</strain>
    </source>
</reference>
<gene>
    <name evidence="1" type="ORF">DOK79_000272</name>
</gene>
<dbReference type="EMBL" id="CP147250">
    <property type="protein sequence ID" value="WYJ78766.1"/>
    <property type="molecule type" value="Genomic_DNA"/>
</dbReference>
<sequence length="422" mass="50901">MNESWQVIFDEWFPKELKQHYPIKISKQYTSSQRWEIYERLTKEQRIVIDQHRRYLIHSRFLEENYLAATDWVFSDFKINPFFRTSRRQQKLYCECGRELKVQYIVRSSKTGKELKLGINHFAEHLHVSPTVAASINQGMTKVDLALDEILWLKQQNIAFPERLWQEYCLMLYHNRRLKQPILPDKKLTTRIAEFRQAQLPIYLADYQAMEKYIQQVGYQTKDKPKKFLGKKTLFEDFSEELTKDVENFLSNYQLFLQKDWSSVSFEEASHPSVAFFEKFIADLREGSREEKHLDVNRLAKEQRFIQPQIYHFVWQQYQRYGFTTGFFDSIPRVMRNGFLKTLRKEREEKQQAATKTVSEIEWQELAKKLKQQSVRSLMEAYEQANYVFTSEQQLALKKFQELESVIQTMDKETRMLIKELF</sequence>
<name>A0ABZ2SSQ1_9ENTE</name>
<evidence type="ECO:0000313" key="2">
    <source>
        <dbReference type="Proteomes" id="UP000664360"/>
    </source>
</evidence>
<evidence type="ECO:0008006" key="3">
    <source>
        <dbReference type="Google" id="ProtNLM"/>
    </source>
</evidence>
<evidence type="ECO:0000313" key="1">
    <source>
        <dbReference type="EMBL" id="WYJ78766.1"/>
    </source>
</evidence>
<dbReference type="Proteomes" id="UP000664360">
    <property type="component" value="Chromosome"/>
</dbReference>
<accession>A0ABZ2SSQ1</accession>
<organism evidence="1 2">
    <name type="scientific">Candidatus Enterococcus mangumiae</name>
    <dbReference type="NCBI Taxonomy" id="2230878"/>
    <lineage>
        <taxon>Bacteria</taxon>
        <taxon>Bacillati</taxon>
        <taxon>Bacillota</taxon>
        <taxon>Bacilli</taxon>
        <taxon>Lactobacillales</taxon>
        <taxon>Enterococcaceae</taxon>
        <taxon>Enterococcus</taxon>
    </lineage>
</organism>
<protein>
    <recommendedName>
        <fullName evidence="3">Replication initiation protein</fullName>
    </recommendedName>
</protein>
<keyword evidence="2" id="KW-1185">Reference proteome</keyword>
<reference evidence="1 2" key="2">
    <citation type="submission" date="2024-03" db="EMBL/GenBank/DDBJ databases">
        <title>The Genome Sequence of Enterococcus sp. DIV1094.</title>
        <authorList>
            <consortium name="The Broad Institute Genomics Platform"/>
            <consortium name="The Broad Institute Microbial Omics Core"/>
            <consortium name="The Broad Institute Genomic Center for Infectious Diseases"/>
            <person name="Earl A."/>
            <person name="Manson A."/>
            <person name="Gilmore M."/>
            <person name="Schwartman J."/>
            <person name="Shea T."/>
            <person name="Abouelleil A."/>
            <person name="Cao P."/>
            <person name="Chapman S."/>
            <person name="Cusick C."/>
            <person name="Young S."/>
            <person name="Neafsey D."/>
            <person name="Nusbaum C."/>
            <person name="Birren B."/>
        </authorList>
    </citation>
    <scope>NUCLEOTIDE SEQUENCE [LARGE SCALE GENOMIC DNA]</scope>
    <source>
        <strain evidence="1 2">DIV1094</strain>
    </source>
</reference>
<dbReference type="RefSeq" id="WP_206853975.1">
    <property type="nucleotide sequence ID" value="NZ_CP147250.1"/>
</dbReference>